<keyword evidence="3" id="KW-1185">Reference proteome</keyword>
<gene>
    <name evidence="2" type="ORF">B0I21_102342</name>
</gene>
<dbReference type="EMBL" id="SNZV01000002">
    <property type="protein sequence ID" value="TDS16020.1"/>
    <property type="molecule type" value="Genomic_DNA"/>
</dbReference>
<evidence type="ECO:0000313" key="2">
    <source>
        <dbReference type="EMBL" id="TDS16020.1"/>
    </source>
</evidence>
<comment type="caution">
    <text evidence="2">The sequence shown here is derived from an EMBL/GenBank/DDBJ whole genome shotgun (WGS) entry which is preliminary data.</text>
</comment>
<reference evidence="2 3" key="1">
    <citation type="submission" date="2019-03" db="EMBL/GenBank/DDBJ databases">
        <title>Genomic Encyclopedia of Type Strains, Phase III (KMG-III): the genomes of soil and plant-associated and newly described type strains.</title>
        <authorList>
            <person name="Whitman W."/>
        </authorList>
    </citation>
    <scope>NUCLEOTIDE SEQUENCE [LARGE SCALE GENOMIC DNA]</scope>
    <source>
        <strain evidence="2 3">CGMCC 1.12801</strain>
    </source>
</reference>
<feature type="transmembrane region" description="Helical" evidence="1">
    <location>
        <begin position="51"/>
        <end position="72"/>
    </location>
</feature>
<keyword evidence="1" id="KW-0472">Membrane</keyword>
<keyword evidence="1" id="KW-1133">Transmembrane helix</keyword>
<name>A0A4R7D548_9SPHI</name>
<keyword evidence="1" id="KW-0812">Transmembrane</keyword>
<dbReference type="AlphaFoldDB" id="A0A4R7D548"/>
<feature type="transmembrane region" description="Helical" evidence="1">
    <location>
        <begin position="168"/>
        <end position="186"/>
    </location>
</feature>
<feature type="transmembrane region" description="Helical" evidence="1">
    <location>
        <begin position="12"/>
        <end position="31"/>
    </location>
</feature>
<dbReference type="Proteomes" id="UP000294752">
    <property type="component" value="Unassembled WGS sequence"/>
</dbReference>
<organism evidence="2 3">
    <name type="scientific">Sphingobacterium paludis</name>
    <dbReference type="NCBI Taxonomy" id="1476465"/>
    <lineage>
        <taxon>Bacteria</taxon>
        <taxon>Pseudomonadati</taxon>
        <taxon>Bacteroidota</taxon>
        <taxon>Sphingobacteriia</taxon>
        <taxon>Sphingobacteriales</taxon>
        <taxon>Sphingobacteriaceae</taxon>
        <taxon>Sphingobacterium</taxon>
    </lineage>
</organism>
<proteinExistence type="predicted"/>
<evidence type="ECO:0000313" key="3">
    <source>
        <dbReference type="Proteomes" id="UP000294752"/>
    </source>
</evidence>
<accession>A0A4R7D548</accession>
<sequence>MKLINKEFKVTLVVWCAIQAFYLIFLSETLLTHVDDEVFKRTARLTSSISMLINVALIPAYALVLGIISFFSARLCSLQLEKRVLVHGLTQISLVFITYNILKIANVCYYFDVLSIINPLQPSSDELLNSTTWARLQRLLDFCVASAAGWVFVIEIGKERSLKAFQWITLYVSITLPLLVLSMMSFS</sequence>
<feature type="transmembrane region" description="Helical" evidence="1">
    <location>
        <begin position="139"/>
        <end position="156"/>
    </location>
</feature>
<evidence type="ECO:0000256" key="1">
    <source>
        <dbReference type="SAM" id="Phobius"/>
    </source>
</evidence>
<protein>
    <submittedName>
        <fullName evidence="2">Uncharacterized protein</fullName>
    </submittedName>
</protein>